<evidence type="ECO:0000256" key="2">
    <source>
        <dbReference type="ARBA" id="ARBA00023235"/>
    </source>
</evidence>
<reference evidence="4 5" key="1">
    <citation type="submission" date="2021-03" db="EMBL/GenBank/DDBJ databases">
        <title>Genomic Encyclopedia of Type Strains, Phase IV (KMG-IV): sequencing the most valuable type-strain genomes for metagenomic binning, comparative biology and taxonomic classification.</title>
        <authorList>
            <person name="Goeker M."/>
        </authorList>
    </citation>
    <scope>NUCLEOTIDE SEQUENCE [LARGE SCALE GENOMIC DNA]</scope>
    <source>
        <strain evidence="4 5">DSM 21600</strain>
    </source>
</reference>
<comment type="catalytic activity">
    <reaction evidence="3">
        <text>alpha-L-fucose = beta-L-fucose</text>
        <dbReference type="Rhea" id="RHEA:25580"/>
        <dbReference type="ChEBI" id="CHEBI:42548"/>
        <dbReference type="ChEBI" id="CHEBI:42589"/>
        <dbReference type="EC" id="5.1.3.29"/>
    </reaction>
</comment>
<proteinExistence type="predicted"/>
<evidence type="ECO:0000313" key="4">
    <source>
        <dbReference type="EMBL" id="MBP1853048.1"/>
    </source>
</evidence>
<dbReference type="RefSeq" id="WP_209948457.1">
    <property type="nucleotide sequence ID" value="NZ_JAGGJU010000014.1"/>
</dbReference>
<dbReference type="Pfam" id="PF05025">
    <property type="entry name" value="RbsD_FucU"/>
    <property type="match status" value="1"/>
</dbReference>
<evidence type="ECO:0000313" key="5">
    <source>
        <dbReference type="Proteomes" id="UP000759443"/>
    </source>
</evidence>
<comment type="caution">
    <text evidence="4">The sequence shown here is derived from an EMBL/GenBank/DDBJ whole genome shotgun (WGS) entry which is preliminary data.</text>
</comment>
<dbReference type="EMBL" id="JAGGJU010000014">
    <property type="protein sequence ID" value="MBP1853048.1"/>
    <property type="molecule type" value="Genomic_DNA"/>
</dbReference>
<comment type="catalytic activity">
    <reaction evidence="1">
        <text>beta-D-ribopyranose = beta-D-ribofuranose</text>
        <dbReference type="Rhea" id="RHEA:25432"/>
        <dbReference type="ChEBI" id="CHEBI:27476"/>
        <dbReference type="ChEBI" id="CHEBI:47002"/>
        <dbReference type="EC" id="5.4.99.62"/>
    </reaction>
</comment>
<dbReference type="InterPro" id="IPR007721">
    <property type="entry name" value="RbsD_FucU"/>
</dbReference>
<dbReference type="EC" id="5.1.3.29" evidence="4"/>
<gene>
    <name evidence="4" type="ORF">J2Z17_004507</name>
</gene>
<sequence length="146" mass="15860">MLKGIDRLLTPTVLKVLAEMGHGDEILIADANFPSASNARRTALGEPIYLNCDALRAVEAVLSLMPLDTFGDSPVVTMAVVSKPDMVPPIVQEAAPMFAEQGFTSIAIERFAFYDRARTAYAIVQTDETRLYGNFILRKGVISPDG</sequence>
<organism evidence="4 5">
    <name type="scientific">Rhizobium halophytocola</name>
    <dbReference type="NCBI Taxonomy" id="735519"/>
    <lineage>
        <taxon>Bacteria</taxon>
        <taxon>Pseudomonadati</taxon>
        <taxon>Pseudomonadota</taxon>
        <taxon>Alphaproteobacteria</taxon>
        <taxon>Hyphomicrobiales</taxon>
        <taxon>Rhizobiaceae</taxon>
        <taxon>Rhizobium/Agrobacterium group</taxon>
        <taxon>Rhizobium</taxon>
    </lineage>
</organism>
<dbReference type="PANTHER" id="PTHR31690">
    <property type="entry name" value="FUCOSE MUTAROTASE"/>
    <property type="match status" value="1"/>
</dbReference>
<keyword evidence="2 4" id="KW-0413">Isomerase</keyword>
<dbReference type="Proteomes" id="UP000759443">
    <property type="component" value="Unassembled WGS sequence"/>
</dbReference>
<protein>
    <submittedName>
        <fullName evidence="4">L-fucose mutarotase</fullName>
        <ecNumber evidence="4">5.1.3.29</ecNumber>
    </submittedName>
</protein>
<dbReference type="InterPro" id="IPR023750">
    <property type="entry name" value="RbsD-like_sf"/>
</dbReference>
<keyword evidence="5" id="KW-1185">Reference proteome</keyword>
<evidence type="ECO:0000256" key="3">
    <source>
        <dbReference type="ARBA" id="ARBA00036324"/>
    </source>
</evidence>
<dbReference type="Gene3D" id="3.40.1650.10">
    <property type="entry name" value="RbsD-like domain"/>
    <property type="match status" value="1"/>
</dbReference>
<dbReference type="GO" id="GO:0036373">
    <property type="term" value="F:L-fucose mutarotase activity"/>
    <property type="evidence" value="ECO:0007669"/>
    <property type="project" value="UniProtKB-EC"/>
</dbReference>
<evidence type="ECO:0000256" key="1">
    <source>
        <dbReference type="ARBA" id="ARBA00000223"/>
    </source>
</evidence>
<dbReference type="PANTHER" id="PTHR31690:SF4">
    <property type="entry name" value="FUCOSE MUTAROTASE"/>
    <property type="match status" value="1"/>
</dbReference>
<accession>A0ABS4E554</accession>
<name>A0ABS4E554_9HYPH</name>
<dbReference type="InterPro" id="IPR050443">
    <property type="entry name" value="RbsD/FucU_mutarotase"/>
</dbReference>
<dbReference type="SUPFAM" id="SSF102546">
    <property type="entry name" value="RbsD-like"/>
    <property type="match status" value="1"/>
</dbReference>